<reference evidence="1" key="2">
    <citation type="journal article" date="2015" name="Fish Shellfish Immunol.">
        <title>Early steps in the European eel (Anguilla anguilla)-Vibrio vulnificus interaction in the gills: Role of the RtxA13 toxin.</title>
        <authorList>
            <person name="Callol A."/>
            <person name="Pajuelo D."/>
            <person name="Ebbesson L."/>
            <person name="Teles M."/>
            <person name="MacKenzie S."/>
            <person name="Amaro C."/>
        </authorList>
    </citation>
    <scope>NUCLEOTIDE SEQUENCE</scope>
</reference>
<protein>
    <submittedName>
        <fullName evidence="1">Uncharacterized protein</fullName>
    </submittedName>
</protein>
<proteinExistence type="predicted"/>
<reference evidence="1" key="1">
    <citation type="submission" date="2014-11" db="EMBL/GenBank/DDBJ databases">
        <authorList>
            <person name="Amaro Gonzalez C."/>
        </authorList>
    </citation>
    <scope>NUCLEOTIDE SEQUENCE</scope>
</reference>
<name>A0A0E9QPU9_ANGAN</name>
<dbReference type="EMBL" id="GBXM01089768">
    <property type="protein sequence ID" value="JAH18809.1"/>
    <property type="molecule type" value="Transcribed_RNA"/>
</dbReference>
<organism evidence="1">
    <name type="scientific">Anguilla anguilla</name>
    <name type="common">European freshwater eel</name>
    <name type="synonym">Muraena anguilla</name>
    <dbReference type="NCBI Taxonomy" id="7936"/>
    <lineage>
        <taxon>Eukaryota</taxon>
        <taxon>Metazoa</taxon>
        <taxon>Chordata</taxon>
        <taxon>Craniata</taxon>
        <taxon>Vertebrata</taxon>
        <taxon>Euteleostomi</taxon>
        <taxon>Actinopterygii</taxon>
        <taxon>Neopterygii</taxon>
        <taxon>Teleostei</taxon>
        <taxon>Anguilliformes</taxon>
        <taxon>Anguillidae</taxon>
        <taxon>Anguilla</taxon>
    </lineage>
</organism>
<accession>A0A0E9QPU9</accession>
<evidence type="ECO:0000313" key="1">
    <source>
        <dbReference type="EMBL" id="JAH18809.1"/>
    </source>
</evidence>
<sequence>MFSEEHSNHIFVIINHKGLEQVPHFTATLGQPFSQHRPGQPLQ</sequence>
<dbReference type="AlphaFoldDB" id="A0A0E9QPU9"/>